<dbReference type="PANTHER" id="PTHR11739">
    <property type="entry name" value="CITRATE SYNTHASE"/>
    <property type="match status" value="1"/>
</dbReference>
<dbReference type="InterPro" id="IPR016142">
    <property type="entry name" value="Citrate_synth-like_lrg_a-sub"/>
</dbReference>
<evidence type="ECO:0000256" key="7">
    <source>
        <dbReference type="RuleBase" id="RU003406"/>
    </source>
</evidence>
<dbReference type="InterPro" id="IPR002020">
    <property type="entry name" value="Citrate_synthase"/>
</dbReference>
<comment type="pathway">
    <text evidence="1">Carbohydrate metabolism; tricarboxylic acid cycle; isocitrate from oxaloacetate: step 1/2.</text>
</comment>
<dbReference type="InterPro" id="IPR036969">
    <property type="entry name" value="Citrate_synthase_sf"/>
</dbReference>
<proteinExistence type="inferred from homology"/>
<dbReference type="SUPFAM" id="SSF48256">
    <property type="entry name" value="Citrate synthase"/>
    <property type="match status" value="1"/>
</dbReference>
<name>A0A1I4DM27_9RHOB</name>
<dbReference type="PRINTS" id="PR00143">
    <property type="entry name" value="CITRTSNTHASE"/>
</dbReference>
<dbReference type="GO" id="GO:0005975">
    <property type="term" value="P:carbohydrate metabolic process"/>
    <property type="evidence" value="ECO:0007669"/>
    <property type="project" value="TreeGrafter"/>
</dbReference>
<dbReference type="Proteomes" id="UP000198851">
    <property type="component" value="Unassembled WGS sequence"/>
</dbReference>
<dbReference type="PANTHER" id="PTHR11739:SF4">
    <property type="entry name" value="CITRATE SYNTHASE, PEROXISOMAL"/>
    <property type="match status" value="1"/>
</dbReference>
<dbReference type="GO" id="GO:0036440">
    <property type="term" value="F:citrate synthase activity"/>
    <property type="evidence" value="ECO:0007669"/>
    <property type="project" value="UniProtKB-EC"/>
</dbReference>
<dbReference type="Pfam" id="PF00285">
    <property type="entry name" value="Citrate_synt"/>
    <property type="match status" value="1"/>
</dbReference>
<dbReference type="EMBL" id="FOSZ01000003">
    <property type="protein sequence ID" value="SFK93086.1"/>
    <property type="molecule type" value="Genomic_DNA"/>
</dbReference>
<comment type="similarity">
    <text evidence="2 5 7">Belongs to the citrate synthase family.</text>
</comment>
<protein>
    <recommendedName>
        <fullName evidence="5">Citrate synthase</fullName>
    </recommendedName>
</protein>
<reference evidence="9" key="1">
    <citation type="submission" date="2016-10" db="EMBL/GenBank/DDBJ databases">
        <authorList>
            <person name="Varghese N."/>
            <person name="Submissions S."/>
        </authorList>
    </citation>
    <scope>NUCLEOTIDE SEQUENCE [LARGE SCALE GENOMIC DNA]</scope>
    <source>
        <strain evidence="9">DSM 28453</strain>
    </source>
</reference>
<dbReference type="UniPathway" id="UPA00223">
    <property type="reaction ID" value="UER00717"/>
</dbReference>
<evidence type="ECO:0000256" key="1">
    <source>
        <dbReference type="ARBA" id="ARBA00004751"/>
    </source>
</evidence>
<comment type="catalytic activity">
    <reaction evidence="4">
        <text>oxaloacetate + acetyl-CoA + H2O = citrate + CoA + H(+)</text>
        <dbReference type="Rhea" id="RHEA:16845"/>
        <dbReference type="ChEBI" id="CHEBI:15377"/>
        <dbReference type="ChEBI" id="CHEBI:15378"/>
        <dbReference type="ChEBI" id="CHEBI:16452"/>
        <dbReference type="ChEBI" id="CHEBI:16947"/>
        <dbReference type="ChEBI" id="CHEBI:57287"/>
        <dbReference type="ChEBI" id="CHEBI:57288"/>
        <dbReference type="EC" id="2.3.3.16"/>
    </reaction>
</comment>
<sequence>MTENVKINRGLKGIYFERSGVSHIDGAAGELSYRGYSIHDLATKSTFEEVCYLLIHGELPTQDELTAFDATLKAARELPDQVYDIIRATKDGHPMDVLRTAVSALAALEADSQNVGPEAFLANGLRLTSQVPMIIAAHENIRNGRDPVPADKTLSHAANWLWMLKGEKPSEDAARLADVDFILHAEHGANASSFAARVTIGTEANLHGGIVTALSTLAGPAHGGAAEDVMKMVHEIGTPDNAAAYVKAKRKNREAVTGFGHRVYRAEDPRARHMRDGVKKLGEEMGAPEWYEILQGVVDAMKPYARHGLNVNVDFYSGVIYQLHGIPMDLYVPIFAIGRMPGWIIQCMDQQDSNILIRPLTLYNGPDMRPYTPMTKR</sequence>
<dbReference type="AlphaFoldDB" id="A0A1I4DM27"/>
<accession>A0A1I4DM27</accession>
<organism evidence="8 9">
    <name type="scientific">Shimia haliotis</name>
    <dbReference type="NCBI Taxonomy" id="1280847"/>
    <lineage>
        <taxon>Bacteria</taxon>
        <taxon>Pseudomonadati</taxon>
        <taxon>Pseudomonadota</taxon>
        <taxon>Alphaproteobacteria</taxon>
        <taxon>Rhodobacterales</taxon>
        <taxon>Roseobacteraceae</taxon>
    </lineage>
</organism>
<keyword evidence="3 5" id="KW-0808">Transferase</keyword>
<dbReference type="OrthoDB" id="9800864at2"/>
<dbReference type="Gene3D" id="1.10.230.10">
    <property type="entry name" value="Cytochrome P450-Terp, domain 2"/>
    <property type="match status" value="1"/>
</dbReference>
<dbReference type="RefSeq" id="WP_093323135.1">
    <property type="nucleotide sequence ID" value="NZ_FOSZ01000003.1"/>
</dbReference>
<evidence type="ECO:0000256" key="4">
    <source>
        <dbReference type="ARBA" id="ARBA00049288"/>
    </source>
</evidence>
<dbReference type="InterPro" id="IPR019810">
    <property type="entry name" value="Citrate_synthase_AS"/>
</dbReference>
<evidence type="ECO:0000313" key="8">
    <source>
        <dbReference type="EMBL" id="SFK93086.1"/>
    </source>
</evidence>
<evidence type="ECO:0000256" key="2">
    <source>
        <dbReference type="ARBA" id="ARBA00010566"/>
    </source>
</evidence>
<evidence type="ECO:0000256" key="6">
    <source>
        <dbReference type="PIRSR" id="PIRSR001369-1"/>
    </source>
</evidence>
<evidence type="ECO:0000256" key="5">
    <source>
        <dbReference type="PIRNR" id="PIRNR001369"/>
    </source>
</evidence>
<gene>
    <name evidence="8" type="ORF">SAMN04488036_103195</name>
</gene>
<evidence type="ECO:0000313" key="9">
    <source>
        <dbReference type="Proteomes" id="UP000198851"/>
    </source>
</evidence>
<dbReference type="GO" id="GO:0006099">
    <property type="term" value="P:tricarboxylic acid cycle"/>
    <property type="evidence" value="ECO:0007669"/>
    <property type="project" value="UniProtKB-UniPathway"/>
</dbReference>
<keyword evidence="9" id="KW-1185">Reference proteome</keyword>
<dbReference type="PIRSF" id="PIRSF001369">
    <property type="entry name" value="Citrate_synth"/>
    <property type="match status" value="1"/>
</dbReference>
<dbReference type="Gene3D" id="1.10.580.10">
    <property type="entry name" value="Citrate Synthase, domain 1"/>
    <property type="match status" value="1"/>
</dbReference>
<evidence type="ECO:0000256" key="3">
    <source>
        <dbReference type="ARBA" id="ARBA00022679"/>
    </source>
</evidence>
<dbReference type="PROSITE" id="PS00480">
    <property type="entry name" value="CITRATE_SYNTHASE"/>
    <property type="match status" value="1"/>
</dbReference>
<feature type="active site" evidence="6">
    <location>
        <position position="314"/>
    </location>
</feature>
<dbReference type="STRING" id="1280847.SAMN04488036_103195"/>
<feature type="active site" evidence="6">
    <location>
        <position position="261"/>
    </location>
</feature>
<dbReference type="InterPro" id="IPR016143">
    <property type="entry name" value="Citrate_synth-like_sm_a-sub"/>
</dbReference>
<dbReference type="InterPro" id="IPR024176">
    <property type="entry name" value="Citrate_synthase_bac-typ"/>
</dbReference>